<dbReference type="EMBL" id="PEZV01000011">
    <property type="protein sequence ID" value="PIT97426.1"/>
    <property type="molecule type" value="Genomic_DNA"/>
</dbReference>
<organism evidence="1 2">
    <name type="scientific">Candidatus Berkelbacteria bacterium CG10_big_fil_rev_8_21_14_0_10_41_12</name>
    <dbReference type="NCBI Taxonomy" id="1974513"/>
    <lineage>
        <taxon>Bacteria</taxon>
        <taxon>Candidatus Berkelbacteria</taxon>
    </lineage>
</organism>
<proteinExistence type="predicted"/>
<reference evidence="2" key="1">
    <citation type="submission" date="2017-09" db="EMBL/GenBank/DDBJ databases">
        <title>Depth-based differentiation of microbial function through sediment-hosted aquifers and enrichment of novel symbionts in the deep terrestrial subsurface.</title>
        <authorList>
            <person name="Probst A.J."/>
            <person name="Ladd B."/>
            <person name="Jarett J.K."/>
            <person name="Geller-Mcgrath D.E."/>
            <person name="Sieber C.M.K."/>
            <person name="Emerson J.B."/>
            <person name="Anantharaman K."/>
            <person name="Thomas B.C."/>
            <person name="Malmstrom R."/>
            <person name="Stieglmeier M."/>
            <person name="Klingl A."/>
            <person name="Woyke T."/>
            <person name="Ryan C.M."/>
            <person name="Banfield J.F."/>
        </authorList>
    </citation>
    <scope>NUCLEOTIDE SEQUENCE [LARGE SCALE GENOMIC DNA]</scope>
</reference>
<sequence length="69" mass="7636">MLIVQIQSYSGGAINWTKIIMAATPRFLVYDSIFNLILCNIKSRPIAYFLPNGILLVMAEAQAAGQAKY</sequence>
<name>A0A2M6WXG4_9BACT</name>
<accession>A0A2M6WXG4</accession>
<protein>
    <submittedName>
        <fullName evidence="1">Uncharacterized protein</fullName>
    </submittedName>
</protein>
<gene>
    <name evidence="1" type="ORF">COT77_01580</name>
</gene>
<dbReference type="Proteomes" id="UP000228596">
    <property type="component" value="Unassembled WGS sequence"/>
</dbReference>
<evidence type="ECO:0000313" key="2">
    <source>
        <dbReference type="Proteomes" id="UP000228596"/>
    </source>
</evidence>
<comment type="caution">
    <text evidence="1">The sequence shown here is derived from an EMBL/GenBank/DDBJ whole genome shotgun (WGS) entry which is preliminary data.</text>
</comment>
<dbReference type="AlphaFoldDB" id="A0A2M6WXG4"/>
<evidence type="ECO:0000313" key="1">
    <source>
        <dbReference type="EMBL" id="PIT97426.1"/>
    </source>
</evidence>